<keyword evidence="7 8" id="KW-0496">Mitochondrion</keyword>
<dbReference type="Pfam" id="PF08511">
    <property type="entry name" value="COQ9"/>
    <property type="match status" value="1"/>
</dbReference>
<evidence type="ECO:0000256" key="1">
    <source>
        <dbReference type="ARBA" id="ARBA00004173"/>
    </source>
</evidence>
<dbReference type="InterPro" id="IPR048674">
    <property type="entry name" value="COQ9_HTH"/>
</dbReference>
<comment type="subcellular location">
    <subcellularLocation>
        <location evidence="1 8">Mitochondrion</location>
    </subcellularLocation>
</comment>
<evidence type="ECO:0000259" key="11">
    <source>
        <dbReference type="Pfam" id="PF21392"/>
    </source>
</evidence>
<dbReference type="GO" id="GO:0008289">
    <property type="term" value="F:lipid binding"/>
    <property type="evidence" value="ECO:0007669"/>
    <property type="project" value="UniProtKB-UniRule"/>
</dbReference>
<evidence type="ECO:0000313" key="12">
    <source>
        <dbReference type="Proteomes" id="UP000504606"/>
    </source>
</evidence>
<dbReference type="RefSeq" id="XP_026279928.1">
    <property type="nucleotide sequence ID" value="XM_026424143.2"/>
</dbReference>
<name>A0A6J1SGU2_FRAOC</name>
<evidence type="ECO:0000256" key="3">
    <source>
        <dbReference type="ARBA" id="ARBA00010766"/>
    </source>
</evidence>
<dbReference type="FunFam" id="1.10.357.10:FF:000004">
    <property type="entry name" value="Ubiquinone biosynthesis protein COQ9, mitochondrial"/>
    <property type="match status" value="1"/>
</dbReference>
<dbReference type="PANTHER" id="PTHR21427">
    <property type="entry name" value="UBIQUINONE BIOSYNTHESIS PROTEIN COQ9, MITOCHONDRIAL"/>
    <property type="match status" value="1"/>
</dbReference>
<feature type="domain" description="COQ9 C-terminal" evidence="10">
    <location>
        <begin position="183"/>
        <end position="253"/>
    </location>
</feature>
<evidence type="ECO:0000256" key="9">
    <source>
        <dbReference type="SAM" id="MobiDB-lite"/>
    </source>
</evidence>
<comment type="pathway">
    <text evidence="2 8">Cofactor biosynthesis; ubiquinone biosynthesis.</text>
</comment>
<evidence type="ECO:0000256" key="7">
    <source>
        <dbReference type="ARBA" id="ARBA00023128"/>
    </source>
</evidence>
<dbReference type="Proteomes" id="UP000504606">
    <property type="component" value="Unplaced"/>
</dbReference>
<accession>A0A6J1SGU2</accession>
<proteinExistence type="inferred from homology"/>
<feature type="region of interest" description="Disordered" evidence="9">
    <location>
        <begin position="35"/>
        <end position="61"/>
    </location>
</feature>
<keyword evidence="6 8" id="KW-0446">Lipid-binding</keyword>
<dbReference type="Pfam" id="PF21392">
    <property type="entry name" value="COQ9_N"/>
    <property type="match status" value="1"/>
</dbReference>
<organism evidence="12 13">
    <name type="scientific">Frankliniella occidentalis</name>
    <name type="common">Western flower thrips</name>
    <name type="synonym">Euthrips occidentalis</name>
    <dbReference type="NCBI Taxonomy" id="133901"/>
    <lineage>
        <taxon>Eukaryota</taxon>
        <taxon>Metazoa</taxon>
        <taxon>Ecdysozoa</taxon>
        <taxon>Arthropoda</taxon>
        <taxon>Hexapoda</taxon>
        <taxon>Insecta</taxon>
        <taxon>Pterygota</taxon>
        <taxon>Neoptera</taxon>
        <taxon>Paraneoptera</taxon>
        <taxon>Thysanoptera</taxon>
        <taxon>Terebrantia</taxon>
        <taxon>Thripoidea</taxon>
        <taxon>Thripidae</taxon>
        <taxon>Frankliniella</taxon>
    </lineage>
</organism>
<reference evidence="13" key="1">
    <citation type="submission" date="2025-08" db="UniProtKB">
        <authorList>
            <consortium name="RefSeq"/>
        </authorList>
    </citation>
    <scope>IDENTIFICATION</scope>
    <source>
        <tissue evidence="13">Whole organism</tissue>
    </source>
</reference>
<evidence type="ECO:0000256" key="2">
    <source>
        <dbReference type="ARBA" id="ARBA00004749"/>
    </source>
</evidence>
<keyword evidence="4 8" id="KW-0831">Ubiquinone biosynthesis</keyword>
<evidence type="ECO:0000256" key="5">
    <source>
        <dbReference type="ARBA" id="ARBA00022946"/>
    </source>
</evidence>
<dbReference type="Gene3D" id="1.10.357.10">
    <property type="entry name" value="Tetracycline Repressor, domain 2"/>
    <property type="match status" value="1"/>
</dbReference>
<dbReference type="NCBIfam" id="TIGR02396">
    <property type="entry name" value="diverge_rpsU"/>
    <property type="match status" value="1"/>
</dbReference>
<dbReference type="InterPro" id="IPR012762">
    <property type="entry name" value="Ubiq_biosynth_COQ9"/>
</dbReference>
<sequence length="294" mass="33137">MAALAFRELSSIRSFLALNGIRTSWAASLRQYHQNDATSGPEGSTGNNSQNTNKDTDVELNKNEKEYDKKIARQILAASLPFVPKSGWTKTALSEGAQTLGYAGITHGMFPQGGVELVNYFYIDCNERLVERLKQEAASRPEGKAPDPELIVCDAVEARLRMILPYLDRWSEAMVLLALPRSVPTSLANLLTLVDDICYYAGDRSVDVRWYSRRLGLATVYKMTELYFIQDQSEDHKATWKFLKQRVEEAVQLQHILHEAGITPKIALDTISSTFDAVGYRRITRVFGERKQLI</sequence>
<comment type="similarity">
    <text evidence="3 8">Belongs to the COQ9 family.</text>
</comment>
<dbReference type="AlphaFoldDB" id="A0A6J1SGU2"/>
<dbReference type="GO" id="GO:0006744">
    <property type="term" value="P:ubiquinone biosynthetic process"/>
    <property type="evidence" value="ECO:0007669"/>
    <property type="project" value="UniProtKB-UniRule"/>
</dbReference>
<evidence type="ECO:0000259" key="10">
    <source>
        <dbReference type="Pfam" id="PF08511"/>
    </source>
</evidence>
<evidence type="ECO:0000313" key="13">
    <source>
        <dbReference type="RefSeq" id="XP_026279928.1"/>
    </source>
</evidence>
<gene>
    <name evidence="13" type="primary">LOC113207524</name>
</gene>
<keyword evidence="13" id="KW-0830">Ubiquinone</keyword>
<comment type="function">
    <text evidence="8">Membrane-associated protein that warps the membrane surface to access and bind aromatic isoprenes with high specificity, including ubiquinone (CoQ) isoprene intermediates and presents them directly to Coq7, therefore facilitating the Coq7-mediated hydroxylase step. Participates in the biosynthesis of coenzyme Q, also named ubiquinone, an essential lipid-soluble electron transporter for aerobic cellular respiration.</text>
</comment>
<dbReference type="GeneID" id="113207524"/>
<evidence type="ECO:0000256" key="8">
    <source>
        <dbReference type="RuleBase" id="RU366063"/>
    </source>
</evidence>
<keyword evidence="12" id="KW-1185">Reference proteome</keyword>
<evidence type="ECO:0000256" key="4">
    <source>
        <dbReference type="ARBA" id="ARBA00022688"/>
    </source>
</evidence>
<dbReference type="PANTHER" id="PTHR21427:SF19">
    <property type="entry name" value="UBIQUINONE BIOSYNTHESIS PROTEIN COQ9, MITOCHONDRIAL"/>
    <property type="match status" value="1"/>
</dbReference>
<feature type="compositionally biased region" description="Polar residues" evidence="9">
    <location>
        <begin position="35"/>
        <end position="53"/>
    </location>
</feature>
<dbReference type="GO" id="GO:0005743">
    <property type="term" value="C:mitochondrial inner membrane"/>
    <property type="evidence" value="ECO:0007669"/>
    <property type="project" value="TreeGrafter"/>
</dbReference>
<keyword evidence="5" id="KW-0809">Transit peptide</keyword>
<evidence type="ECO:0000256" key="6">
    <source>
        <dbReference type="ARBA" id="ARBA00023121"/>
    </source>
</evidence>
<feature type="domain" description="Ubiquinone biosynthesis protein COQ9 HTH" evidence="11">
    <location>
        <begin position="74"/>
        <end position="98"/>
    </location>
</feature>
<protein>
    <recommendedName>
        <fullName evidence="8">Ubiquinone biosynthesis protein</fullName>
    </recommendedName>
</protein>
<dbReference type="InterPro" id="IPR013718">
    <property type="entry name" value="COQ9_C"/>
</dbReference>
<dbReference type="UniPathway" id="UPA00232"/>